<evidence type="ECO:0000313" key="2">
    <source>
        <dbReference type="EMBL" id="AIZ97092.1"/>
    </source>
</evidence>
<keyword evidence="1" id="KW-0812">Transmembrane</keyword>
<dbReference type="AlphaFoldDB" id="A0A0A7NZQ9"/>
<keyword evidence="1" id="KW-0472">Membrane</keyword>
<evidence type="ECO:0000256" key="1">
    <source>
        <dbReference type="SAM" id="Phobius"/>
    </source>
</evidence>
<keyword evidence="1" id="KW-1133">Transmembrane helix</keyword>
<reference evidence="2" key="1">
    <citation type="submission" date="2014-10" db="EMBL/GenBank/DDBJ databases">
        <title>Reductive dehalogenase homologous genes as biomarkers for distinguishing populations of Dehalococcoides in mixed dechlorinating cultures and in groundwater.</title>
        <authorList>
            <person name="Perez-De-Mora A."/>
            <person name="Zila A."/>
            <person name="Mcmaster M.L."/>
            <person name="Liang X."/>
            <person name="Dworatzek S."/>
            <person name="Edwards E.A."/>
        </authorList>
    </citation>
    <scope>NUCLEOTIDE SEQUENCE</scope>
</reference>
<accession>A0A0A7NZQ9</accession>
<feature type="transmembrane region" description="Helical" evidence="1">
    <location>
        <begin position="29"/>
        <end position="50"/>
    </location>
</feature>
<organism evidence="2">
    <name type="scientific">Dehalococcoides mccartyi</name>
    <dbReference type="NCBI Taxonomy" id="61435"/>
    <lineage>
        <taxon>Bacteria</taxon>
        <taxon>Bacillati</taxon>
        <taxon>Chloroflexota</taxon>
        <taxon>Dehalococcoidia</taxon>
        <taxon>Dehalococcoidales</taxon>
        <taxon>Dehalococcoidaceae</taxon>
        <taxon>Dehalococcoides</taxon>
    </lineage>
</organism>
<feature type="transmembrane region" description="Helical" evidence="1">
    <location>
        <begin position="6"/>
        <end position="22"/>
    </location>
</feature>
<name>A0A0A7NZQ9_9CHLR</name>
<gene>
    <name evidence="2" type="primary">rdhB17</name>
</gene>
<dbReference type="RefSeq" id="WP_015407272.1">
    <property type="nucleotide sequence ID" value="NZ_JSWM01000004.1"/>
</dbReference>
<sequence>MPLILGIFIGAGIAILVSWLRSRAIKVKWYEWILGVIALFSAIIGVQHYLGSLSIENESTAGWMGLLVFEGIALILVVFSWQLVARRAKKS</sequence>
<proteinExistence type="predicted"/>
<protein>
    <submittedName>
        <fullName evidence="2">Putative anchoring protein KB1rdhB17</fullName>
    </submittedName>
</protein>
<feature type="transmembrane region" description="Helical" evidence="1">
    <location>
        <begin position="62"/>
        <end position="84"/>
    </location>
</feature>
<dbReference type="EMBL" id="KP085017">
    <property type="protein sequence ID" value="AIZ97092.1"/>
    <property type="molecule type" value="Genomic_DNA"/>
</dbReference>